<dbReference type="EMBL" id="JAGTJJ010000068">
    <property type="protein sequence ID" value="MDC3988223.1"/>
    <property type="molecule type" value="Genomic_DNA"/>
</dbReference>
<dbReference type="Gene3D" id="3.40.1080.10">
    <property type="entry name" value="Glutaconate Coenzyme A-transferase"/>
    <property type="match status" value="1"/>
</dbReference>
<accession>A0A9X4AX91</accession>
<dbReference type="PANTHER" id="PTHR13707">
    <property type="entry name" value="KETOACID-COENZYME A TRANSFERASE"/>
    <property type="match status" value="1"/>
</dbReference>
<dbReference type="RefSeq" id="WP_272459760.1">
    <property type="nucleotide sequence ID" value="NZ_JAGTJJ010000068.1"/>
</dbReference>
<dbReference type="Proteomes" id="UP001151081">
    <property type="component" value="Unassembled WGS sequence"/>
</dbReference>
<proteinExistence type="predicted"/>
<dbReference type="AlphaFoldDB" id="A0A9X4AX91"/>
<keyword evidence="1 2" id="KW-0808">Transferase</keyword>
<protein>
    <submittedName>
        <fullName evidence="2">CoA transferase subunit A</fullName>
    </submittedName>
</protein>
<sequence>MMARGKIMPLDEAMARVVNGTRLMMGEFVGVAEPAKCIEWMLEKRVRDLTLITVTPGLKGGFLMGRLFEQGQISELISTHVATSDESSEAYLQGNLKVRQFFPMGTWAEKVRAGAVGLGGILVPVGISILDQPGIFPDLEEPKQKLTLNGREYFVEEALRAQVSIIKGWRADPLGNVEFRHTSLQNQRDIAMAGDFTIAEVNEIVPVGTIPPDRVGCPGPFVQAVVQGHSLEEQHELYRNHWIKIGRLAPVAR</sequence>
<dbReference type="InterPro" id="IPR037171">
    <property type="entry name" value="NagB/RpiA_transferase-like"/>
</dbReference>
<dbReference type="InterPro" id="IPR004165">
    <property type="entry name" value="CoA_trans_fam_I"/>
</dbReference>
<evidence type="ECO:0000313" key="2">
    <source>
        <dbReference type="EMBL" id="MDC3988223.1"/>
    </source>
</evidence>
<dbReference type="PANTHER" id="PTHR13707:SF60">
    <property type="entry name" value="ACETATE COA-TRANSFERASE SUBUNIT ALPHA"/>
    <property type="match status" value="1"/>
</dbReference>
<evidence type="ECO:0000313" key="3">
    <source>
        <dbReference type="Proteomes" id="UP001151081"/>
    </source>
</evidence>
<dbReference type="Pfam" id="PF01144">
    <property type="entry name" value="CoA_trans"/>
    <property type="match status" value="1"/>
</dbReference>
<evidence type="ECO:0000256" key="1">
    <source>
        <dbReference type="ARBA" id="ARBA00022679"/>
    </source>
</evidence>
<dbReference type="GO" id="GO:0008410">
    <property type="term" value="F:CoA-transferase activity"/>
    <property type="evidence" value="ECO:0007669"/>
    <property type="project" value="InterPro"/>
</dbReference>
<dbReference type="SUPFAM" id="SSF100950">
    <property type="entry name" value="NagB/RpiA/CoA transferase-like"/>
    <property type="match status" value="1"/>
</dbReference>
<keyword evidence="3" id="KW-1185">Reference proteome</keyword>
<organism evidence="2 3">
    <name type="scientific">Polyangium jinanense</name>
    <dbReference type="NCBI Taxonomy" id="2829994"/>
    <lineage>
        <taxon>Bacteria</taxon>
        <taxon>Pseudomonadati</taxon>
        <taxon>Myxococcota</taxon>
        <taxon>Polyangia</taxon>
        <taxon>Polyangiales</taxon>
        <taxon>Polyangiaceae</taxon>
        <taxon>Polyangium</taxon>
    </lineage>
</organism>
<gene>
    <name evidence="2" type="ORF">KEG57_47585</name>
</gene>
<dbReference type="SMART" id="SM00882">
    <property type="entry name" value="CoA_trans"/>
    <property type="match status" value="1"/>
</dbReference>
<reference evidence="2 3" key="1">
    <citation type="submission" date="2021-04" db="EMBL/GenBank/DDBJ databases">
        <title>Genome analysis of Polyangium sp.</title>
        <authorList>
            <person name="Li Y."/>
            <person name="Wang J."/>
        </authorList>
    </citation>
    <scope>NUCLEOTIDE SEQUENCE [LARGE SCALE GENOMIC DNA]</scope>
    <source>
        <strain evidence="2 3">SDU14</strain>
    </source>
</reference>
<name>A0A9X4AX91_9BACT</name>
<comment type="caution">
    <text evidence="2">The sequence shown here is derived from an EMBL/GenBank/DDBJ whole genome shotgun (WGS) entry which is preliminary data.</text>
</comment>